<dbReference type="Gene3D" id="1.10.8.60">
    <property type="match status" value="1"/>
</dbReference>
<feature type="domain" description="AAA+ ATPase" evidence="9">
    <location>
        <begin position="146"/>
        <end position="275"/>
    </location>
</feature>
<sequence length="451" mass="51189">MDSTEIWKNCIDGVGKHISPQHLATWFKPIKVLGGGESTLELEVPNRFFMEWIKDHYALLIQDVLRKNTKKDFSLMWKVSTSEAAKPDNAPQRPSPKKPTTTKKKKGANSKNPLSTKYTFKNFVIGKDNEFAHAACSAVSDHLGSKYNPLFIYGGVGLGKTHLLQAIGNKVLERSEDTNVCYYTSERFMNEFINYVSRQKMAEFRKRFRNVDLLLIDDIQFWSGKERTQEEFFHTFNALYEAHKQIVVTSDKFPKDIKGMEERLRSRFEWGLVADIQPPDTETKVAILKTKAKADGTILPDDVALWLASINSSNVRELEGYLNRVIAVSSLTGKEINLAMSKDALKNLTSFHDDRILSIEEIQKAVVAHFNIKISDLKSKRRHKTIATPRQIAMYLARKYGSFSYPEIGDSFGGKDHSTAIHAVKKIEKAVKEDTDIRQAVNRLINNLGVG</sequence>
<dbReference type="CDD" id="cd00009">
    <property type="entry name" value="AAA"/>
    <property type="match status" value="1"/>
</dbReference>
<evidence type="ECO:0000256" key="8">
    <source>
        <dbReference type="SAM" id="MobiDB-lite"/>
    </source>
</evidence>
<keyword evidence="6" id="KW-0446">Lipid-binding</keyword>
<dbReference type="GO" id="GO:0008289">
    <property type="term" value="F:lipid binding"/>
    <property type="evidence" value="ECO:0007669"/>
    <property type="project" value="UniProtKB-KW"/>
</dbReference>
<dbReference type="SMART" id="SM00760">
    <property type="entry name" value="Bac_DnaA_C"/>
    <property type="match status" value="1"/>
</dbReference>
<dbReference type="Gene3D" id="1.10.1750.10">
    <property type="match status" value="1"/>
</dbReference>
<dbReference type="InterPro" id="IPR013159">
    <property type="entry name" value="DnaA_C"/>
</dbReference>
<comment type="similarity">
    <text evidence="1">Belongs to the DnaA family.</text>
</comment>
<dbReference type="AlphaFoldDB" id="A0A3B0QP47"/>
<gene>
    <name evidence="11" type="ORF">MNBD_DELTA01-74</name>
</gene>
<dbReference type="Gene3D" id="3.30.300.180">
    <property type="match status" value="1"/>
</dbReference>
<dbReference type="InterPro" id="IPR038454">
    <property type="entry name" value="DnaA_N_sf"/>
</dbReference>
<dbReference type="InterPro" id="IPR020591">
    <property type="entry name" value="Chromosome_initiator_DnaA-like"/>
</dbReference>
<proteinExistence type="inferred from homology"/>
<dbReference type="EMBL" id="UOEA01000014">
    <property type="protein sequence ID" value="VAV82361.1"/>
    <property type="molecule type" value="Genomic_DNA"/>
</dbReference>
<evidence type="ECO:0000259" key="9">
    <source>
        <dbReference type="SMART" id="SM00382"/>
    </source>
</evidence>
<protein>
    <submittedName>
        <fullName evidence="11">Chromosomal replication initiator protein DnaA</fullName>
    </submittedName>
</protein>
<keyword evidence="2" id="KW-0963">Cytoplasm</keyword>
<dbReference type="InterPro" id="IPR001957">
    <property type="entry name" value="Chromosome_initiator_DnaA"/>
</dbReference>
<keyword evidence="5" id="KW-0067">ATP-binding</keyword>
<dbReference type="SMART" id="SM00382">
    <property type="entry name" value="AAA"/>
    <property type="match status" value="1"/>
</dbReference>
<keyword evidence="4" id="KW-0547">Nucleotide-binding</keyword>
<feature type="domain" description="Chromosomal replication initiator DnaA C-terminal" evidence="10">
    <location>
        <begin position="358"/>
        <end position="427"/>
    </location>
</feature>
<name>A0A3B0QP47_9ZZZZ</name>
<evidence type="ECO:0000259" key="10">
    <source>
        <dbReference type="SMART" id="SM00760"/>
    </source>
</evidence>
<dbReference type="GO" id="GO:0006275">
    <property type="term" value="P:regulation of DNA replication"/>
    <property type="evidence" value="ECO:0007669"/>
    <property type="project" value="InterPro"/>
</dbReference>
<dbReference type="SUPFAM" id="SSF52540">
    <property type="entry name" value="P-loop containing nucleoside triphosphate hydrolases"/>
    <property type="match status" value="1"/>
</dbReference>
<dbReference type="InterPro" id="IPR013317">
    <property type="entry name" value="DnaA_dom"/>
</dbReference>
<evidence type="ECO:0000256" key="4">
    <source>
        <dbReference type="ARBA" id="ARBA00022741"/>
    </source>
</evidence>
<dbReference type="PRINTS" id="PR00051">
    <property type="entry name" value="DNAA"/>
</dbReference>
<dbReference type="NCBIfam" id="TIGR00362">
    <property type="entry name" value="DnaA"/>
    <property type="match status" value="1"/>
</dbReference>
<dbReference type="InterPro" id="IPR003593">
    <property type="entry name" value="AAA+_ATPase"/>
</dbReference>
<evidence type="ECO:0000256" key="2">
    <source>
        <dbReference type="ARBA" id="ARBA00022490"/>
    </source>
</evidence>
<feature type="region of interest" description="Disordered" evidence="8">
    <location>
        <begin position="84"/>
        <end position="113"/>
    </location>
</feature>
<dbReference type="InterPro" id="IPR010921">
    <property type="entry name" value="Trp_repressor/repl_initiator"/>
</dbReference>
<keyword evidence="3" id="KW-0235">DNA replication</keyword>
<dbReference type="Gene3D" id="3.40.50.300">
    <property type="entry name" value="P-loop containing nucleotide triphosphate hydrolases"/>
    <property type="match status" value="1"/>
</dbReference>
<evidence type="ECO:0000256" key="7">
    <source>
        <dbReference type="ARBA" id="ARBA00023125"/>
    </source>
</evidence>
<dbReference type="PANTHER" id="PTHR30050">
    <property type="entry name" value="CHROMOSOMAL REPLICATION INITIATOR PROTEIN DNAA"/>
    <property type="match status" value="1"/>
</dbReference>
<keyword evidence="7" id="KW-0238">DNA-binding</keyword>
<dbReference type="GO" id="GO:0006270">
    <property type="term" value="P:DNA replication initiation"/>
    <property type="evidence" value="ECO:0007669"/>
    <property type="project" value="InterPro"/>
</dbReference>
<dbReference type="SUPFAM" id="SSF48295">
    <property type="entry name" value="TrpR-like"/>
    <property type="match status" value="1"/>
</dbReference>
<dbReference type="GO" id="GO:0005886">
    <property type="term" value="C:plasma membrane"/>
    <property type="evidence" value="ECO:0007669"/>
    <property type="project" value="TreeGrafter"/>
</dbReference>
<evidence type="ECO:0000313" key="11">
    <source>
        <dbReference type="EMBL" id="VAV82361.1"/>
    </source>
</evidence>
<accession>A0A3B0QP47</accession>
<dbReference type="HAMAP" id="MF_00377">
    <property type="entry name" value="DnaA_bact"/>
    <property type="match status" value="1"/>
</dbReference>
<dbReference type="GO" id="GO:0003688">
    <property type="term" value="F:DNA replication origin binding"/>
    <property type="evidence" value="ECO:0007669"/>
    <property type="project" value="InterPro"/>
</dbReference>
<organism evidence="11">
    <name type="scientific">hydrothermal vent metagenome</name>
    <dbReference type="NCBI Taxonomy" id="652676"/>
    <lineage>
        <taxon>unclassified sequences</taxon>
        <taxon>metagenomes</taxon>
        <taxon>ecological metagenomes</taxon>
    </lineage>
</organism>
<dbReference type="Pfam" id="PF08299">
    <property type="entry name" value="Bac_DnaA_C"/>
    <property type="match status" value="1"/>
</dbReference>
<dbReference type="InterPro" id="IPR027417">
    <property type="entry name" value="P-loop_NTPase"/>
</dbReference>
<evidence type="ECO:0000256" key="6">
    <source>
        <dbReference type="ARBA" id="ARBA00023121"/>
    </source>
</evidence>
<evidence type="ECO:0000256" key="5">
    <source>
        <dbReference type="ARBA" id="ARBA00022840"/>
    </source>
</evidence>
<dbReference type="Pfam" id="PF11638">
    <property type="entry name" value="DnaA_N"/>
    <property type="match status" value="1"/>
</dbReference>
<reference evidence="11" key="1">
    <citation type="submission" date="2018-06" db="EMBL/GenBank/DDBJ databases">
        <authorList>
            <person name="Zhirakovskaya E."/>
        </authorList>
    </citation>
    <scope>NUCLEOTIDE SEQUENCE</scope>
</reference>
<dbReference type="InterPro" id="IPR024633">
    <property type="entry name" value="DnaA_N_dom"/>
</dbReference>
<dbReference type="GO" id="GO:0005524">
    <property type="term" value="F:ATP binding"/>
    <property type="evidence" value="ECO:0007669"/>
    <property type="project" value="UniProtKB-KW"/>
</dbReference>
<evidence type="ECO:0000256" key="3">
    <source>
        <dbReference type="ARBA" id="ARBA00022705"/>
    </source>
</evidence>
<dbReference type="Pfam" id="PF00308">
    <property type="entry name" value="Bac_DnaA"/>
    <property type="match status" value="1"/>
</dbReference>
<evidence type="ECO:0000256" key="1">
    <source>
        <dbReference type="ARBA" id="ARBA00006583"/>
    </source>
</evidence>
<dbReference type="CDD" id="cd06571">
    <property type="entry name" value="Bac_DnaA_C"/>
    <property type="match status" value="1"/>
</dbReference>
<dbReference type="FunFam" id="3.40.50.300:FF:000668">
    <property type="entry name" value="Chromosomal replication initiator protein DnaA"/>
    <property type="match status" value="1"/>
</dbReference>
<dbReference type="PANTHER" id="PTHR30050:SF2">
    <property type="entry name" value="CHROMOSOMAL REPLICATION INITIATOR PROTEIN DNAA"/>
    <property type="match status" value="1"/>
</dbReference>